<dbReference type="InterPro" id="IPR035107">
    <property type="entry name" value="tRNA_thiolation_TtcA_Ctu1"/>
</dbReference>
<keyword evidence="2" id="KW-0819">tRNA processing</keyword>
<comment type="caution">
    <text evidence="5">The sequence shown here is derived from an EMBL/GenBank/DDBJ whole genome shotgun (WGS) entry which is preliminary data.</text>
</comment>
<keyword evidence="3" id="KW-0547">Nucleotide-binding</keyword>
<feature type="binding site" evidence="3">
    <location>
        <begin position="38"/>
        <end position="40"/>
    </location>
    <ligand>
        <name>ATP</name>
        <dbReference type="ChEBI" id="CHEBI:30616"/>
    </ligand>
</feature>
<evidence type="ECO:0000313" key="6">
    <source>
        <dbReference type="Proteomes" id="UP000175616"/>
    </source>
</evidence>
<sequence length="255" mass="29142">MSTVTQHRLPVPKLLARRVGRALADFTMIRPGDRILLALSGGKDSWSLLELLREWQAHSPIPFALGVATVDPMSPEYDPAPLRAAVEARGLPYYLERQDIYGRAQQHLGRPSYCSFCARMRRGVLYACARREGYNVLALGQHLDDLAESFFMSLFYNGELRTMKVHYRVREGDLRVIRPLAYCRERQTRDFAEATGLPVIPENCPACFAHPTERAYVKTLLAQQEARDPRLFRQLRRAMLPLMARGLPQLDEGWT</sequence>
<feature type="binding site" evidence="3">
    <location>
        <position position="140"/>
    </location>
    <ligand>
        <name>ATP</name>
        <dbReference type="ChEBI" id="CHEBI:30616"/>
    </ligand>
</feature>
<feature type="binding site" evidence="3">
    <location>
        <position position="145"/>
    </location>
    <ligand>
        <name>ATP</name>
        <dbReference type="ChEBI" id="CHEBI:30616"/>
    </ligand>
</feature>
<protein>
    <submittedName>
        <fullName evidence="5">tRNA 2-thiocytidine(32) synthetase TtcA</fullName>
    </submittedName>
</protein>
<reference evidence="5 6" key="1">
    <citation type="submission" date="2016-06" db="EMBL/GenBank/DDBJ databases">
        <title>Gene turnover analysis identifies the evolutionary adaptation of the extremophile Acidithiobacillus caldus.</title>
        <authorList>
            <person name="Zhang X."/>
        </authorList>
    </citation>
    <scope>NUCLEOTIDE SEQUENCE [LARGE SCALE GENOMIC DNA]</scope>
    <source>
        <strain evidence="5 6">DX</strain>
    </source>
</reference>
<gene>
    <name evidence="5" type="ORF">BAE27_11700</name>
</gene>
<feature type="domain" description="tRNA(Ile)-lysidine/2-thiocytidine synthase N-terminal" evidence="4">
    <location>
        <begin position="35"/>
        <end position="198"/>
    </location>
</feature>
<feature type="binding site" evidence="3">
    <location>
        <position position="70"/>
    </location>
    <ligand>
        <name>ATP</name>
        <dbReference type="ChEBI" id="CHEBI:30616"/>
    </ligand>
</feature>
<organism evidence="5 6">
    <name type="scientific">Acidithiobacillus caldus</name>
    <dbReference type="NCBI Taxonomy" id="33059"/>
    <lineage>
        <taxon>Bacteria</taxon>
        <taxon>Pseudomonadati</taxon>
        <taxon>Pseudomonadota</taxon>
        <taxon>Acidithiobacillia</taxon>
        <taxon>Acidithiobacillales</taxon>
        <taxon>Acidithiobacillaceae</taxon>
        <taxon>Acidithiobacillus</taxon>
    </lineage>
</organism>
<evidence type="ECO:0000256" key="2">
    <source>
        <dbReference type="ARBA" id="ARBA00022694"/>
    </source>
</evidence>
<dbReference type="CDD" id="cd24138">
    <property type="entry name" value="TtcA-like"/>
    <property type="match status" value="1"/>
</dbReference>
<dbReference type="AlphaFoldDB" id="A0A1E7YKK9"/>
<evidence type="ECO:0000256" key="1">
    <source>
        <dbReference type="ARBA" id="ARBA00022679"/>
    </source>
</evidence>
<evidence type="ECO:0000256" key="3">
    <source>
        <dbReference type="PIRSR" id="PIRSR004976-51"/>
    </source>
</evidence>
<dbReference type="GO" id="GO:0008033">
    <property type="term" value="P:tRNA processing"/>
    <property type="evidence" value="ECO:0007669"/>
    <property type="project" value="UniProtKB-KW"/>
</dbReference>
<keyword evidence="3" id="KW-0067">ATP-binding</keyword>
<name>A0A1E7YKK9_9PROT</name>
<dbReference type="RefSeq" id="WP_070114677.1">
    <property type="nucleotide sequence ID" value="NZ_CP133598.1"/>
</dbReference>
<evidence type="ECO:0000313" key="5">
    <source>
        <dbReference type="EMBL" id="OFC30503.1"/>
    </source>
</evidence>
<dbReference type="Gene3D" id="3.40.50.620">
    <property type="entry name" value="HUPs"/>
    <property type="match status" value="1"/>
</dbReference>
<dbReference type="InterPro" id="IPR011063">
    <property type="entry name" value="TilS/TtcA_N"/>
</dbReference>
<feature type="binding site" evidence="3">
    <location>
        <position position="44"/>
    </location>
    <ligand>
        <name>ATP</name>
        <dbReference type="ChEBI" id="CHEBI:30616"/>
    </ligand>
</feature>
<dbReference type="Proteomes" id="UP000175616">
    <property type="component" value="Unassembled WGS sequence"/>
</dbReference>
<dbReference type="PIRSF" id="PIRSF004976">
    <property type="entry name" value="ATPase_YdaO"/>
    <property type="match status" value="1"/>
</dbReference>
<keyword evidence="1" id="KW-0808">Transferase</keyword>
<accession>A0A1E7YKK9</accession>
<dbReference type="PANTHER" id="PTHR43686:SF1">
    <property type="entry name" value="AMINOTRAN_5 DOMAIN-CONTAINING PROTEIN"/>
    <property type="match status" value="1"/>
</dbReference>
<proteinExistence type="predicted"/>
<dbReference type="EMBL" id="LZYE01000331">
    <property type="protein sequence ID" value="OFC30503.1"/>
    <property type="molecule type" value="Genomic_DNA"/>
</dbReference>
<dbReference type="GO" id="GO:0005524">
    <property type="term" value="F:ATP binding"/>
    <property type="evidence" value="ECO:0007669"/>
    <property type="project" value="UniProtKB-KW"/>
</dbReference>
<dbReference type="InterPro" id="IPR014729">
    <property type="entry name" value="Rossmann-like_a/b/a_fold"/>
</dbReference>
<dbReference type="Pfam" id="PF01171">
    <property type="entry name" value="ATP_bind_3"/>
    <property type="match status" value="1"/>
</dbReference>
<evidence type="ECO:0000259" key="4">
    <source>
        <dbReference type="Pfam" id="PF01171"/>
    </source>
</evidence>
<dbReference type="PANTHER" id="PTHR43686">
    <property type="entry name" value="SULFURTRANSFERASE-RELATED"/>
    <property type="match status" value="1"/>
</dbReference>
<dbReference type="SUPFAM" id="SSF52402">
    <property type="entry name" value="Adenine nucleotide alpha hydrolases-like"/>
    <property type="match status" value="1"/>
</dbReference>
<dbReference type="GO" id="GO:0016740">
    <property type="term" value="F:transferase activity"/>
    <property type="evidence" value="ECO:0007669"/>
    <property type="project" value="UniProtKB-KW"/>
</dbReference>